<dbReference type="SUPFAM" id="SSF53041">
    <property type="entry name" value="Resolvase-like"/>
    <property type="match status" value="1"/>
</dbReference>
<gene>
    <name evidence="5" type="ORF">GCM10011573_17710</name>
</gene>
<keyword evidence="1" id="KW-0229">DNA integration</keyword>
<evidence type="ECO:0000256" key="3">
    <source>
        <dbReference type="ARBA" id="ARBA00023172"/>
    </source>
</evidence>
<evidence type="ECO:0000256" key="2">
    <source>
        <dbReference type="ARBA" id="ARBA00023125"/>
    </source>
</evidence>
<dbReference type="PANTHER" id="PTHR30461:SF2">
    <property type="entry name" value="SERINE RECOMBINASE PINE-RELATED"/>
    <property type="match status" value="1"/>
</dbReference>
<dbReference type="InterPro" id="IPR006118">
    <property type="entry name" value="Recombinase_CS"/>
</dbReference>
<keyword evidence="6" id="KW-1185">Reference proteome</keyword>
<protein>
    <submittedName>
        <fullName evidence="5">DNA-invertase</fullName>
    </submittedName>
</protein>
<name>A0ABQ1P0L9_9ENTE</name>
<dbReference type="InterPro" id="IPR036162">
    <property type="entry name" value="Resolvase-like_N_sf"/>
</dbReference>
<dbReference type="SMART" id="SM00857">
    <property type="entry name" value="Resolvase"/>
    <property type="match status" value="1"/>
</dbReference>
<feature type="domain" description="Resolvase/invertase-type recombinase catalytic" evidence="4">
    <location>
        <begin position="2"/>
        <end position="135"/>
    </location>
</feature>
<dbReference type="Pfam" id="PF00239">
    <property type="entry name" value="Resolvase"/>
    <property type="match status" value="1"/>
</dbReference>
<sequence>MAVIGYMRVSTHFQKFDSQQQALDDYGVDMIFKEYESGRKSFRNELNKALDILEPGDTFVIFKLDRLARGTKQLLVLLERFNELNINFVSIENNIDTSTPMGRFFFTIMGAFAEMEAELIRERVLAGLNAAKQKGVVLGRPPLVDQVNEALELYHNTKLPAEQISKRCGISISTLYHHLRKEGVYRTKTTNDLIDMGEFMVRSTKN</sequence>
<proteinExistence type="predicted"/>
<evidence type="ECO:0000313" key="6">
    <source>
        <dbReference type="Proteomes" id="UP000630615"/>
    </source>
</evidence>
<dbReference type="PANTHER" id="PTHR30461">
    <property type="entry name" value="DNA-INVERTASE FROM LAMBDOID PROPHAGE"/>
    <property type="match status" value="1"/>
</dbReference>
<dbReference type="Gene3D" id="1.10.10.60">
    <property type="entry name" value="Homeodomain-like"/>
    <property type="match status" value="1"/>
</dbReference>
<accession>A0ABQ1P0L9</accession>
<dbReference type="EMBL" id="BMKI01000003">
    <property type="protein sequence ID" value="GGC88541.1"/>
    <property type="molecule type" value="Genomic_DNA"/>
</dbReference>
<reference evidence="6" key="1">
    <citation type="journal article" date="2019" name="Int. J. Syst. Evol. Microbiol.">
        <title>The Global Catalogue of Microorganisms (GCM) 10K type strain sequencing project: providing services to taxonomists for standard genome sequencing and annotation.</title>
        <authorList>
            <consortium name="The Broad Institute Genomics Platform"/>
            <consortium name="The Broad Institute Genome Sequencing Center for Infectious Disease"/>
            <person name="Wu L."/>
            <person name="Ma J."/>
        </authorList>
    </citation>
    <scope>NUCLEOTIDE SEQUENCE [LARGE SCALE GENOMIC DNA]</scope>
    <source>
        <strain evidence="6">CGMCC 1.15942</strain>
    </source>
</reference>
<comment type="caution">
    <text evidence="5">The sequence shown here is derived from an EMBL/GenBank/DDBJ whole genome shotgun (WGS) entry which is preliminary data.</text>
</comment>
<dbReference type="CDD" id="cd03768">
    <property type="entry name" value="SR_ResInv"/>
    <property type="match status" value="1"/>
</dbReference>
<dbReference type="InterPro" id="IPR006119">
    <property type="entry name" value="Resolv_N"/>
</dbReference>
<evidence type="ECO:0000313" key="5">
    <source>
        <dbReference type="EMBL" id="GGC88541.1"/>
    </source>
</evidence>
<evidence type="ECO:0000256" key="1">
    <source>
        <dbReference type="ARBA" id="ARBA00022908"/>
    </source>
</evidence>
<keyword evidence="3" id="KW-0233">DNA recombination</keyword>
<dbReference type="Gene3D" id="3.40.50.1390">
    <property type="entry name" value="Resolvase, N-terminal catalytic domain"/>
    <property type="match status" value="1"/>
</dbReference>
<dbReference type="PROSITE" id="PS51736">
    <property type="entry name" value="RECOMBINASES_3"/>
    <property type="match status" value="1"/>
</dbReference>
<keyword evidence="2" id="KW-0238">DNA-binding</keyword>
<evidence type="ECO:0000259" key="4">
    <source>
        <dbReference type="PROSITE" id="PS51736"/>
    </source>
</evidence>
<dbReference type="PROSITE" id="PS00398">
    <property type="entry name" value="RECOMBINASES_2"/>
    <property type="match status" value="1"/>
</dbReference>
<dbReference type="Proteomes" id="UP000630615">
    <property type="component" value="Unassembled WGS sequence"/>
</dbReference>
<organism evidence="5 6">
    <name type="scientific">Enterococcus wangshanyuanii</name>
    <dbReference type="NCBI Taxonomy" id="2005703"/>
    <lineage>
        <taxon>Bacteria</taxon>
        <taxon>Bacillati</taxon>
        <taxon>Bacillota</taxon>
        <taxon>Bacilli</taxon>
        <taxon>Lactobacillales</taxon>
        <taxon>Enterococcaceae</taxon>
        <taxon>Enterococcus</taxon>
    </lineage>
</organism>
<dbReference type="InterPro" id="IPR050639">
    <property type="entry name" value="SSR_resolvase"/>
</dbReference>
<dbReference type="RefSeq" id="WP_088271200.1">
    <property type="nucleotide sequence ID" value="NZ_BMKI01000003.1"/>
</dbReference>